<dbReference type="EMBL" id="PYLO01000001">
    <property type="protein sequence ID" value="PST38707.1"/>
    <property type="molecule type" value="Genomic_DNA"/>
</dbReference>
<dbReference type="GeneID" id="79839643"/>
<dbReference type="RefSeq" id="WP_022359434.1">
    <property type="nucleotide sequence ID" value="NZ_CAUWBW010000026.1"/>
</dbReference>
<comment type="caution">
    <text evidence="7">The sequence shown here is derived from an EMBL/GenBank/DDBJ whole genome shotgun (WGS) entry which is preliminary data.</text>
</comment>
<protein>
    <recommendedName>
        <fullName evidence="6">Ribosomal processing cysteine protease Prp</fullName>
    </recommendedName>
</protein>
<gene>
    <name evidence="7" type="ORF">C7U56_01785</name>
</gene>
<proteinExistence type="inferred from homology"/>
<keyword evidence="3" id="KW-0378">Hydrolase</keyword>
<evidence type="ECO:0000256" key="5">
    <source>
        <dbReference type="ARBA" id="ARBA00044503"/>
    </source>
</evidence>
<dbReference type="Proteomes" id="UP000241048">
    <property type="component" value="Unassembled WGS sequence"/>
</dbReference>
<dbReference type="AlphaFoldDB" id="A0A2T3FTV7"/>
<dbReference type="InterPro" id="IPR036764">
    <property type="entry name" value="Peptidase_Prp_sf"/>
</dbReference>
<evidence type="ECO:0000256" key="3">
    <source>
        <dbReference type="ARBA" id="ARBA00022801"/>
    </source>
</evidence>
<name>A0A2T3FTV7_9CLOT</name>
<keyword evidence="1" id="KW-0690">Ribosome biogenesis</keyword>
<evidence type="ECO:0000256" key="2">
    <source>
        <dbReference type="ARBA" id="ARBA00022670"/>
    </source>
</evidence>
<dbReference type="PANTHER" id="PTHR39178">
    <property type="entry name" value="HYPOTHETICAL RIBOSOME-ASSOCIATED PROTEIN"/>
    <property type="match status" value="1"/>
</dbReference>
<evidence type="ECO:0000256" key="1">
    <source>
        <dbReference type="ARBA" id="ARBA00022517"/>
    </source>
</evidence>
<evidence type="ECO:0000256" key="4">
    <source>
        <dbReference type="ARBA" id="ARBA00022807"/>
    </source>
</evidence>
<dbReference type="Pfam" id="PF04327">
    <property type="entry name" value="Peptidase_Prp"/>
    <property type="match status" value="1"/>
</dbReference>
<evidence type="ECO:0000313" key="7">
    <source>
        <dbReference type="EMBL" id="PST38707.1"/>
    </source>
</evidence>
<dbReference type="GO" id="GO:0006508">
    <property type="term" value="P:proteolysis"/>
    <property type="evidence" value="ECO:0007669"/>
    <property type="project" value="UniProtKB-KW"/>
</dbReference>
<evidence type="ECO:0000313" key="8">
    <source>
        <dbReference type="Proteomes" id="UP000241048"/>
    </source>
</evidence>
<dbReference type="InterPro" id="IPR007422">
    <property type="entry name" value="Peptidase_Prp"/>
</dbReference>
<reference evidence="7 8" key="1">
    <citation type="submission" date="2018-03" db="EMBL/GenBank/DDBJ databases">
        <title>Lachnoclostridium SNUG30386 gen.nov., sp.nov., isolated from human faeces.</title>
        <authorList>
            <person name="Seo B."/>
            <person name="Jeon K."/>
            <person name="Ko G."/>
        </authorList>
    </citation>
    <scope>NUCLEOTIDE SEQUENCE [LARGE SCALE GENOMIC DNA]</scope>
    <source>
        <strain evidence="7 8">SNUG30386</strain>
    </source>
</reference>
<dbReference type="CDD" id="cd16332">
    <property type="entry name" value="Prp-like"/>
    <property type="match status" value="1"/>
</dbReference>
<dbReference type="GO" id="GO:0008234">
    <property type="term" value="F:cysteine-type peptidase activity"/>
    <property type="evidence" value="ECO:0007669"/>
    <property type="project" value="UniProtKB-KW"/>
</dbReference>
<organism evidence="7 8">
    <name type="scientific">Clostridium fessum</name>
    <dbReference type="NCBI Taxonomy" id="2126740"/>
    <lineage>
        <taxon>Bacteria</taxon>
        <taxon>Bacillati</taxon>
        <taxon>Bacillota</taxon>
        <taxon>Clostridia</taxon>
        <taxon>Eubacteriales</taxon>
        <taxon>Clostridiaceae</taxon>
        <taxon>Clostridium</taxon>
    </lineage>
</organism>
<dbReference type="GO" id="GO:0042254">
    <property type="term" value="P:ribosome biogenesis"/>
    <property type="evidence" value="ECO:0007669"/>
    <property type="project" value="UniProtKB-KW"/>
</dbReference>
<comment type="similarity">
    <text evidence="5">Belongs to the Prp family.</text>
</comment>
<sequence length="109" mass="11903">MIQVDVYSDSKGCTTGVEVKGHAGYDEYGKDIVCAAVSVLTVNMANSVEKFTDDGFKGSVDEKTGQFIFHFTGTVSAESKLLMDSLILGLTDIAESYGDKYIKIRFREV</sequence>
<dbReference type="SUPFAM" id="SSF118010">
    <property type="entry name" value="TM1457-like"/>
    <property type="match status" value="1"/>
</dbReference>
<dbReference type="PANTHER" id="PTHR39178:SF1">
    <property type="entry name" value="RIBOSOMAL-PROCESSING CYSTEINE PROTEASE PRP"/>
    <property type="match status" value="1"/>
</dbReference>
<evidence type="ECO:0000256" key="6">
    <source>
        <dbReference type="ARBA" id="ARBA00044538"/>
    </source>
</evidence>
<keyword evidence="4" id="KW-0788">Thiol protease</keyword>
<keyword evidence="8" id="KW-1185">Reference proteome</keyword>
<dbReference type="Gene3D" id="3.30.70.1490">
    <property type="entry name" value="Cysteine protease Prp"/>
    <property type="match status" value="1"/>
</dbReference>
<keyword evidence="2 7" id="KW-0645">Protease</keyword>
<accession>A0A2T3FTV7</accession>